<dbReference type="GO" id="GO:0006508">
    <property type="term" value="P:proteolysis"/>
    <property type="evidence" value="ECO:0007669"/>
    <property type="project" value="UniProtKB-KW"/>
</dbReference>
<dbReference type="InterPro" id="IPR052710">
    <property type="entry name" value="CAAX_protease"/>
</dbReference>
<dbReference type="Pfam" id="PF02517">
    <property type="entry name" value="Rce1-like"/>
    <property type="match status" value="1"/>
</dbReference>
<reference evidence="2 3" key="1">
    <citation type="journal article" date="2018" name="Sci. Rep.">
        <title>Extensive genomic diversity among Mycobacterium marinum strains revealed by whole genome sequencing.</title>
        <authorList>
            <person name="Das S."/>
            <person name="Pettersson B.M."/>
            <person name="Behra P.R."/>
            <person name="Mallick A."/>
            <person name="Cheramie M."/>
            <person name="Ramesh M."/>
            <person name="Shirreff L."/>
            <person name="DuCote T."/>
            <person name="Dasgupta S."/>
            <person name="Ennis D.G."/>
            <person name="Kirsebom L.A."/>
        </authorList>
    </citation>
    <scope>NUCLEOTIDE SEQUENCE [LARGE SCALE GENOMIC DNA]</scope>
    <source>
        <strain evidence="2 3">Davis1</strain>
    </source>
</reference>
<gene>
    <name evidence="2" type="ORF">DAVIS_00479</name>
</gene>
<protein>
    <submittedName>
        <fullName evidence="2">CAAX amino terminal protease self-immunity</fullName>
    </submittedName>
</protein>
<dbReference type="PANTHER" id="PTHR36435:SF1">
    <property type="entry name" value="CAAX AMINO TERMINAL PROTEASE FAMILY PROTEIN"/>
    <property type="match status" value="1"/>
</dbReference>
<keyword evidence="2" id="KW-0378">Hydrolase</keyword>
<evidence type="ECO:0000313" key="3">
    <source>
        <dbReference type="Proteomes" id="UP000257451"/>
    </source>
</evidence>
<name>A0A2Z5Y7T9_MYCMR</name>
<feature type="domain" description="CAAX prenyl protease 2/Lysostaphin resistance protein A-like" evidence="1">
    <location>
        <begin position="151"/>
        <end position="239"/>
    </location>
</feature>
<keyword evidence="2" id="KW-0645">Protease</keyword>
<dbReference type="InterPro" id="IPR003675">
    <property type="entry name" value="Rce1/LyrA-like_dom"/>
</dbReference>
<dbReference type="GO" id="GO:0004175">
    <property type="term" value="F:endopeptidase activity"/>
    <property type="evidence" value="ECO:0007669"/>
    <property type="project" value="UniProtKB-ARBA"/>
</dbReference>
<evidence type="ECO:0000313" key="2">
    <source>
        <dbReference type="EMBL" id="RFZ46935.1"/>
    </source>
</evidence>
<sequence length="256" mass="26902">MQAEPGDDPLLPTSSSTPDAPALRPTAAPAHRWGLGAFVLVELVYLLSSTLLALVVASAGPRSAALISLAVAAPTVIAAGLAVFITMRRGNGPRTDLRLGGTWRDVRLGLVFGLGGLVVSVPASMLYASITGPDANSALYKVFGDVRASWPWAVAVFIVVVFVGPLCEEILYRGLLWGALERRWGQWVALVVSTAVFALAHFEFTRAPLLLVIAVPIALARLYSGGLWASIVAHQVTNSLPGLVLMLILTGTMPAS</sequence>
<dbReference type="Proteomes" id="UP000257451">
    <property type="component" value="Unassembled WGS sequence"/>
</dbReference>
<evidence type="ECO:0000259" key="1">
    <source>
        <dbReference type="Pfam" id="PF02517"/>
    </source>
</evidence>
<comment type="caution">
    <text evidence="2">The sequence shown here is derived from an EMBL/GenBank/DDBJ whole genome shotgun (WGS) entry which is preliminary data.</text>
</comment>
<dbReference type="AlphaFoldDB" id="A0A2Z5Y7T9"/>
<accession>A0A2Z5Y7T9</accession>
<dbReference type="PANTHER" id="PTHR36435">
    <property type="entry name" value="SLR1288 PROTEIN"/>
    <property type="match status" value="1"/>
</dbReference>
<organism evidence="2 3">
    <name type="scientific">Mycobacterium marinum</name>
    <dbReference type="NCBI Taxonomy" id="1781"/>
    <lineage>
        <taxon>Bacteria</taxon>
        <taxon>Bacillati</taxon>
        <taxon>Actinomycetota</taxon>
        <taxon>Actinomycetes</taxon>
        <taxon>Mycobacteriales</taxon>
        <taxon>Mycobacteriaceae</taxon>
        <taxon>Mycobacterium</taxon>
        <taxon>Mycobacterium ulcerans group</taxon>
    </lineage>
</organism>
<proteinExistence type="predicted"/>
<dbReference type="EMBL" id="PEDF01000017">
    <property type="protein sequence ID" value="RFZ46935.1"/>
    <property type="molecule type" value="Genomic_DNA"/>
</dbReference>
<dbReference type="GO" id="GO:0080120">
    <property type="term" value="P:CAAX-box protein maturation"/>
    <property type="evidence" value="ECO:0007669"/>
    <property type="project" value="UniProtKB-ARBA"/>
</dbReference>